<dbReference type="WBParaSite" id="SBAD_0000244201-mRNA-1">
    <property type="protein sequence ID" value="SBAD_0000244201-mRNA-1"/>
    <property type="gene ID" value="SBAD_0000244201"/>
</dbReference>
<dbReference type="EMBL" id="UZAM01007179">
    <property type="protein sequence ID" value="VDO97294.1"/>
    <property type="molecule type" value="Genomic_DNA"/>
</dbReference>
<reference evidence="3" key="1">
    <citation type="submission" date="2016-06" db="UniProtKB">
        <authorList>
            <consortium name="WormBaseParasite"/>
        </authorList>
    </citation>
    <scope>IDENTIFICATION</scope>
</reference>
<accession>A0A183IFD9</accession>
<evidence type="ECO:0000313" key="1">
    <source>
        <dbReference type="EMBL" id="VDO97294.1"/>
    </source>
</evidence>
<dbReference type="Proteomes" id="UP000270296">
    <property type="component" value="Unassembled WGS sequence"/>
</dbReference>
<evidence type="ECO:0000313" key="2">
    <source>
        <dbReference type="Proteomes" id="UP000270296"/>
    </source>
</evidence>
<protein>
    <submittedName>
        <fullName evidence="1 3">Uncharacterized protein</fullName>
    </submittedName>
</protein>
<name>A0A183IFD9_9BILA</name>
<organism evidence="3">
    <name type="scientific">Soboliphyme baturini</name>
    <dbReference type="NCBI Taxonomy" id="241478"/>
    <lineage>
        <taxon>Eukaryota</taxon>
        <taxon>Metazoa</taxon>
        <taxon>Ecdysozoa</taxon>
        <taxon>Nematoda</taxon>
        <taxon>Enoplea</taxon>
        <taxon>Dorylaimia</taxon>
        <taxon>Dioctophymatida</taxon>
        <taxon>Dioctophymatoidea</taxon>
        <taxon>Soboliphymatidae</taxon>
        <taxon>Soboliphyme</taxon>
    </lineage>
</organism>
<sequence>MPVSKPREATVSRLQRVKSGRFPDTHSFFTQAFGCRLFTMLHSDSSEIGTDIVSRTVARRNGACGSGDVDSVFFVGRLIRSSPALVPYVVRSNFTRTDGSFEN</sequence>
<reference evidence="1 2" key="2">
    <citation type="submission" date="2018-11" db="EMBL/GenBank/DDBJ databases">
        <authorList>
            <consortium name="Pathogen Informatics"/>
        </authorList>
    </citation>
    <scope>NUCLEOTIDE SEQUENCE [LARGE SCALE GENOMIC DNA]</scope>
</reference>
<keyword evidence="2" id="KW-1185">Reference proteome</keyword>
<dbReference type="AlphaFoldDB" id="A0A183IFD9"/>
<gene>
    <name evidence="1" type="ORF">SBAD_LOCUS2333</name>
</gene>
<proteinExistence type="predicted"/>
<evidence type="ECO:0000313" key="3">
    <source>
        <dbReference type="WBParaSite" id="SBAD_0000244201-mRNA-1"/>
    </source>
</evidence>